<dbReference type="InterPro" id="IPR050922">
    <property type="entry name" value="LytR/CpsA/Psr_CW_biosynth"/>
</dbReference>
<reference evidence="14" key="1">
    <citation type="submission" date="2020-12" db="EMBL/GenBank/DDBJ databases">
        <title>PHA producing bacteria isolated from mangrove.</title>
        <authorList>
            <person name="Zheng W."/>
            <person name="Yu S."/>
            <person name="Huang Y."/>
        </authorList>
    </citation>
    <scope>NUCLEOTIDE SEQUENCE</scope>
    <source>
        <strain evidence="14">GN22-4</strain>
    </source>
</reference>
<dbReference type="Gene3D" id="3.40.630.190">
    <property type="entry name" value="LCP protein"/>
    <property type="match status" value="1"/>
</dbReference>
<dbReference type="Proteomes" id="UP000664578">
    <property type="component" value="Unassembled WGS sequence"/>
</dbReference>
<organism evidence="14 15">
    <name type="scientific">Priestia flexa</name>
    <dbReference type="NCBI Taxonomy" id="86664"/>
    <lineage>
        <taxon>Bacteria</taxon>
        <taxon>Bacillati</taxon>
        <taxon>Bacillota</taxon>
        <taxon>Bacilli</taxon>
        <taxon>Bacillales</taxon>
        <taxon>Bacillaceae</taxon>
        <taxon>Priestia</taxon>
    </lineage>
</organism>
<evidence type="ECO:0000256" key="9">
    <source>
        <dbReference type="ARBA" id="ARBA00023163"/>
    </source>
</evidence>
<sequence>MEQREHRKRHKQRKKKRMRRFFLFCFVLLIALAGYVYYQYQQGLSEADGDFQKDGQFEFNGESANLDTMNVLLLGIDSRGEEQSRADTIMIAHYDKDNNQPKIVSLMRDSYVDIPGYGKNKINAAYAFGGPELLRKTIKENFGIDVNYYAVLDFKGFSKVVDTIAPNGIEVDIDQRMSHGIGMTLEPGKQTLHGEELLGYVRFRHDSQSDFGRVQRQQEVLGKLTEEALTLQTIAKAPKLWGIIDPYMDTNVPPKTFVSIGKDFLLGSSNELDSLRIPVDGAFTNERVSGAGAVLRLDIEKNRQEIQTFLD</sequence>
<evidence type="ECO:0000256" key="1">
    <source>
        <dbReference type="ARBA" id="ARBA00004401"/>
    </source>
</evidence>
<evidence type="ECO:0000256" key="6">
    <source>
        <dbReference type="ARBA" id="ARBA00022989"/>
    </source>
</evidence>
<evidence type="ECO:0000259" key="13">
    <source>
        <dbReference type="Pfam" id="PF03816"/>
    </source>
</evidence>
<evidence type="ECO:0000256" key="12">
    <source>
        <dbReference type="SAM" id="Phobius"/>
    </source>
</evidence>
<name>A0A8I1MGI0_9BACI</name>
<evidence type="ECO:0000256" key="10">
    <source>
        <dbReference type="ARBA" id="ARBA00037178"/>
    </source>
</evidence>
<dbReference type="PANTHER" id="PTHR33392:SF8">
    <property type="entry name" value="REGULATORY PROTEIN MSRR"/>
    <property type="match status" value="1"/>
</dbReference>
<comment type="subcellular location">
    <subcellularLocation>
        <location evidence="1">Cell membrane</location>
        <topology evidence="1">Single-pass type II membrane protein</topology>
    </subcellularLocation>
</comment>
<comment type="function">
    <text evidence="10">Involved in SarA attenuation. Affects resistance to oxacillin and teicoplanin, as well as the synthesis of virulence factors.</text>
</comment>
<keyword evidence="4 12" id="KW-0812">Transmembrane</keyword>
<keyword evidence="3" id="KW-1003">Cell membrane</keyword>
<evidence type="ECO:0000256" key="8">
    <source>
        <dbReference type="ARBA" id="ARBA00023136"/>
    </source>
</evidence>
<evidence type="ECO:0000256" key="5">
    <source>
        <dbReference type="ARBA" id="ARBA00022968"/>
    </source>
</evidence>
<evidence type="ECO:0000256" key="3">
    <source>
        <dbReference type="ARBA" id="ARBA00022475"/>
    </source>
</evidence>
<evidence type="ECO:0000313" key="14">
    <source>
        <dbReference type="EMBL" id="MBN8251774.1"/>
    </source>
</evidence>
<keyword evidence="7" id="KW-0805">Transcription regulation</keyword>
<keyword evidence="6 12" id="KW-1133">Transmembrane helix</keyword>
<keyword evidence="5" id="KW-0735">Signal-anchor</keyword>
<comment type="caution">
    <text evidence="14">The sequence shown here is derived from an EMBL/GenBank/DDBJ whole genome shotgun (WGS) entry which is preliminary data.</text>
</comment>
<feature type="transmembrane region" description="Helical" evidence="12">
    <location>
        <begin position="21"/>
        <end position="38"/>
    </location>
</feature>
<dbReference type="NCBIfam" id="TIGR00350">
    <property type="entry name" value="lytR_cpsA_psr"/>
    <property type="match status" value="1"/>
</dbReference>
<comment type="similarity">
    <text evidence="2">Belongs to the LytR/CpsA/Psr (LCP) family.</text>
</comment>
<accession>A0A8I1MGI0</accession>
<protein>
    <recommendedName>
        <fullName evidence="11">Regulatory protein MsrR</fullName>
    </recommendedName>
</protein>
<dbReference type="EMBL" id="JAEMWV010000004">
    <property type="protein sequence ID" value="MBN8251774.1"/>
    <property type="molecule type" value="Genomic_DNA"/>
</dbReference>
<evidence type="ECO:0000256" key="2">
    <source>
        <dbReference type="ARBA" id="ARBA00006068"/>
    </source>
</evidence>
<evidence type="ECO:0000313" key="15">
    <source>
        <dbReference type="Proteomes" id="UP000664578"/>
    </source>
</evidence>
<dbReference type="PANTHER" id="PTHR33392">
    <property type="entry name" value="POLYISOPRENYL-TEICHOIC ACID--PEPTIDOGLYCAN TEICHOIC ACID TRANSFERASE TAGU"/>
    <property type="match status" value="1"/>
</dbReference>
<evidence type="ECO:0000256" key="4">
    <source>
        <dbReference type="ARBA" id="ARBA00022692"/>
    </source>
</evidence>
<dbReference type="GO" id="GO:0005886">
    <property type="term" value="C:plasma membrane"/>
    <property type="evidence" value="ECO:0007669"/>
    <property type="project" value="UniProtKB-SubCell"/>
</dbReference>
<dbReference type="InterPro" id="IPR004474">
    <property type="entry name" value="LytR_CpsA_psr"/>
</dbReference>
<keyword evidence="9" id="KW-0804">Transcription</keyword>
<dbReference type="GO" id="GO:0071555">
    <property type="term" value="P:cell wall organization"/>
    <property type="evidence" value="ECO:0007669"/>
    <property type="project" value="UniProtKB-KW"/>
</dbReference>
<dbReference type="Pfam" id="PF03816">
    <property type="entry name" value="LytR_cpsA_psr"/>
    <property type="match status" value="1"/>
</dbReference>
<dbReference type="AlphaFoldDB" id="A0A8I1MGI0"/>
<gene>
    <name evidence="14" type="ORF">JF537_09295</name>
</gene>
<proteinExistence type="inferred from homology"/>
<evidence type="ECO:0000256" key="7">
    <source>
        <dbReference type="ARBA" id="ARBA00023015"/>
    </source>
</evidence>
<keyword evidence="8 12" id="KW-0472">Membrane</keyword>
<evidence type="ECO:0000256" key="11">
    <source>
        <dbReference type="ARBA" id="ARBA00040752"/>
    </source>
</evidence>
<feature type="domain" description="Cell envelope-related transcriptional attenuator" evidence="13">
    <location>
        <begin position="85"/>
        <end position="228"/>
    </location>
</feature>